<keyword evidence="6" id="KW-0269">Exonuclease</keyword>
<comment type="subcellular location">
    <subcellularLocation>
        <location evidence="1">Nucleus</location>
    </subcellularLocation>
</comment>
<dbReference type="InterPro" id="IPR044876">
    <property type="entry name" value="HRDC_dom_sf"/>
</dbReference>
<dbReference type="Proteomes" id="UP000750334">
    <property type="component" value="Unassembled WGS sequence"/>
</dbReference>
<evidence type="ECO:0000256" key="3">
    <source>
        <dbReference type="ARBA" id="ARBA00022722"/>
    </source>
</evidence>
<feature type="region of interest" description="Disordered" evidence="9">
    <location>
        <begin position="658"/>
        <end position="678"/>
    </location>
</feature>
<keyword evidence="12" id="KW-1185">Reference proteome</keyword>
<dbReference type="GO" id="GO:0005730">
    <property type="term" value="C:nucleolus"/>
    <property type="evidence" value="ECO:0007669"/>
    <property type="project" value="TreeGrafter"/>
</dbReference>
<name>A0A9P6VX52_MAUEX</name>
<dbReference type="SMART" id="SM00341">
    <property type="entry name" value="HRDC"/>
    <property type="match status" value="1"/>
</dbReference>
<proteinExistence type="inferred from homology"/>
<keyword evidence="7" id="KW-0539">Nucleus</keyword>
<protein>
    <submittedName>
        <fullName evidence="11">Exosome nuclease subunit</fullName>
    </submittedName>
</protein>
<keyword evidence="2" id="KW-0698">rRNA processing</keyword>
<dbReference type="SUPFAM" id="SSF53098">
    <property type="entry name" value="Ribonuclease H-like"/>
    <property type="match status" value="1"/>
</dbReference>
<evidence type="ECO:0000256" key="5">
    <source>
        <dbReference type="ARBA" id="ARBA00022835"/>
    </source>
</evidence>
<feature type="compositionally biased region" description="Basic residues" evidence="9">
    <location>
        <begin position="750"/>
        <end position="767"/>
    </location>
</feature>
<feature type="compositionally biased region" description="Polar residues" evidence="9">
    <location>
        <begin position="697"/>
        <end position="721"/>
    </location>
</feature>
<dbReference type="InterPro" id="IPR010997">
    <property type="entry name" value="HRDC-like_sf"/>
</dbReference>
<dbReference type="GO" id="GO:0000176">
    <property type="term" value="C:nuclear exosome (RNase complex)"/>
    <property type="evidence" value="ECO:0007669"/>
    <property type="project" value="InterPro"/>
</dbReference>
<evidence type="ECO:0000313" key="12">
    <source>
        <dbReference type="Proteomes" id="UP000750334"/>
    </source>
</evidence>
<dbReference type="GO" id="GO:0000175">
    <property type="term" value="F:3'-5'-RNA exonuclease activity"/>
    <property type="evidence" value="ECO:0007669"/>
    <property type="project" value="InterPro"/>
</dbReference>
<gene>
    <name evidence="11" type="primary">RRP6</name>
    <name evidence="11" type="ORF">C6P45_002735</name>
</gene>
<dbReference type="PANTHER" id="PTHR12124">
    <property type="entry name" value="POLYMYOSITIS/SCLERODERMA AUTOANTIGEN-RELATED"/>
    <property type="match status" value="1"/>
</dbReference>
<dbReference type="InterPro" id="IPR002562">
    <property type="entry name" value="3'-5'_exonuclease_dom"/>
</dbReference>
<dbReference type="GO" id="GO:0071051">
    <property type="term" value="P:poly(A)-dependent snoRNA 3'-end processing"/>
    <property type="evidence" value="ECO:0007669"/>
    <property type="project" value="TreeGrafter"/>
</dbReference>
<keyword evidence="3" id="KW-0540">Nuclease</keyword>
<reference evidence="11 12" key="1">
    <citation type="submission" date="2020-11" db="EMBL/GenBank/DDBJ databases">
        <title>Kefir isolates.</title>
        <authorList>
            <person name="Marcisauskas S."/>
            <person name="Kim Y."/>
            <person name="Blasche S."/>
        </authorList>
    </citation>
    <scope>NUCLEOTIDE SEQUENCE [LARGE SCALE GENOMIC DNA]</scope>
    <source>
        <strain evidence="11 12">OG2</strain>
    </source>
</reference>
<evidence type="ECO:0000256" key="2">
    <source>
        <dbReference type="ARBA" id="ARBA00022552"/>
    </source>
</evidence>
<dbReference type="InterPro" id="IPR012588">
    <property type="entry name" value="Exosome-assoc_fac_Rrp6_N"/>
</dbReference>
<dbReference type="AlphaFoldDB" id="A0A9P6VX52"/>
<dbReference type="Pfam" id="PF01612">
    <property type="entry name" value="DNA_pol_A_exo1"/>
    <property type="match status" value="1"/>
</dbReference>
<dbReference type="OrthoDB" id="2250022at2759"/>
<dbReference type="SUPFAM" id="SSF47819">
    <property type="entry name" value="HRDC-like"/>
    <property type="match status" value="1"/>
</dbReference>
<evidence type="ECO:0000256" key="7">
    <source>
        <dbReference type="ARBA" id="ARBA00023242"/>
    </source>
</evidence>
<dbReference type="InterPro" id="IPR045092">
    <property type="entry name" value="Rrp6-like"/>
</dbReference>
<dbReference type="GO" id="GO:0071040">
    <property type="term" value="P:nuclear polyadenylation-dependent antisense transcript catabolic process"/>
    <property type="evidence" value="ECO:0007669"/>
    <property type="project" value="TreeGrafter"/>
</dbReference>
<dbReference type="PANTHER" id="PTHR12124:SF47">
    <property type="entry name" value="EXOSOME COMPONENT 10"/>
    <property type="match status" value="1"/>
</dbReference>
<dbReference type="PROSITE" id="PS50967">
    <property type="entry name" value="HRDC"/>
    <property type="match status" value="1"/>
</dbReference>
<dbReference type="GO" id="GO:0071038">
    <property type="term" value="P:TRAMP-dependent tRNA surveillance pathway"/>
    <property type="evidence" value="ECO:0007669"/>
    <property type="project" value="TreeGrafter"/>
</dbReference>
<dbReference type="Pfam" id="PF00570">
    <property type="entry name" value="HRDC"/>
    <property type="match status" value="1"/>
</dbReference>
<dbReference type="FunFam" id="3.30.420.10:FF:000059">
    <property type="entry name" value="Exosome complex exonuclease Rrp6"/>
    <property type="match status" value="1"/>
</dbReference>
<organism evidence="11 12">
    <name type="scientific">Maudiozyma exigua</name>
    <name type="common">Yeast</name>
    <name type="synonym">Kazachstania exigua</name>
    <dbReference type="NCBI Taxonomy" id="34358"/>
    <lineage>
        <taxon>Eukaryota</taxon>
        <taxon>Fungi</taxon>
        <taxon>Dikarya</taxon>
        <taxon>Ascomycota</taxon>
        <taxon>Saccharomycotina</taxon>
        <taxon>Saccharomycetes</taxon>
        <taxon>Saccharomycetales</taxon>
        <taxon>Saccharomycetaceae</taxon>
        <taxon>Maudiozyma</taxon>
    </lineage>
</organism>
<dbReference type="GO" id="GO:0003727">
    <property type="term" value="F:single-stranded RNA binding"/>
    <property type="evidence" value="ECO:0007669"/>
    <property type="project" value="TreeGrafter"/>
</dbReference>
<dbReference type="CDD" id="cd06147">
    <property type="entry name" value="Rrp6p_like_exo"/>
    <property type="match status" value="1"/>
</dbReference>
<dbReference type="Pfam" id="PF08066">
    <property type="entry name" value="PMC2NT"/>
    <property type="match status" value="1"/>
</dbReference>
<feature type="region of interest" description="Disordered" evidence="9">
    <location>
        <begin position="690"/>
        <end position="767"/>
    </location>
</feature>
<dbReference type="Gene3D" id="3.30.420.10">
    <property type="entry name" value="Ribonuclease H-like superfamily/Ribonuclease H"/>
    <property type="match status" value="1"/>
</dbReference>
<dbReference type="Gene3D" id="1.10.150.80">
    <property type="entry name" value="HRDC domain"/>
    <property type="match status" value="1"/>
</dbReference>
<evidence type="ECO:0000256" key="8">
    <source>
        <dbReference type="ARBA" id="ARBA00043957"/>
    </source>
</evidence>
<dbReference type="InterPro" id="IPR002121">
    <property type="entry name" value="HRDC_dom"/>
</dbReference>
<dbReference type="GO" id="GO:0071035">
    <property type="term" value="P:nuclear polyadenylation-dependent rRNA catabolic process"/>
    <property type="evidence" value="ECO:0007669"/>
    <property type="project" value="TreeGrafter"/>
</dbReference>
<accession>A0A9P6VX52</accession>
<keyword evidence="5" id="KW-0271">Exosome</keyword>
<dbReference type="InterPro" id="IPR036397">
    <property type="entry name" value="RNaseH_sf"/>
</dbReference>
<dbReference type="GO" id="GO:0000467">
    <property type="term" value="P:exonucleolytic trimming to generate mature 3'-end of 5.8S rRNA from tricistronic rRNA transcript (SSU-rRNA, 5.8S rRNA, LSU-rRNA)"/>
    <property type="evidence" value="ECO:0007669"/>
    <property type="project" value="InterPro"/>
</dbReference>
<comment type="similarity">
    <text evidence="8">Belongs to the exosome component 10/RRP6 family.</text>
</comment>
<evidence type="ECO:0000256" key="9">
    <source>
        <dbReference type="SAM" id="MobiDB-lite"/>
    </source>
</evidence>
<evidence type="ECO:0000313" key="11">
    <source>
        <dbReference type="EMBL" id="KAG0656330.1"/>
    </source>
</evidence>
<dbReference type="GO" id="GO:0071036">
    <property type="term" value="P:nuclear polyadenylation-dependent snoRNA catabolic process"/>
    <property type="evidence" value="ECO:0007669"/>
    <property type="project" value="TreeGrafter"/>
</dbReference>
<feature type="compositionally biased region" description="Basic residues" evidence="9">
    <location>
        <begin position="726"/>
        <end position="735"/>
    </location>
</feature>
<evidence type="ECO:0000259" key="10">
    <source>
        <dbReference type="PROSITE" id="PS50967"/>
    </source>
</evidence>
<dbReference type="GO" id="GO:0000166">
    <property type="term" value="F:nucleotide binding"/>
    <property type="evidence" value="ECO:0007669"/>
    <property type="project" value="InterPro"/>
</dbReference>
<dbReference type="GO" id="GO:0071037">
    <property type="term" value="P:nuclear polyadenylation-dependent snRNA catabolic process"/>
    <property type="evidence" value="ECO:0007669"/>
    <property type="project" value="TreeGrafter"/>
</dbReference>
<dbReference type="GO" id="GO:0071044">
    <property type="term" value="P:histone mRNA catabolic process"/>
    <property type="evidence" value="ECO:0007669"/>
    <property type="project" value="TreeGrafter"/>
</dbReference>
<dbReference type="InterPro" id="IPR012337">
    <property type="entry name" value="RNaseH-like_sf"/>
</dbReference>
<comment type="caution">
    <text evidence="11">The sequence shown here is derived from an EMBL/GenBank/DDBJ whole genome shotgun (WGS) entry which is preliminary data.</text>
</comment>
<feature type="domain" description="HRDC" evidence="10">
    <location>
        <begin position="442"/>
        <end position="522"/>
    </location>
</feature>
<evidence type="ECO:0000256" key="1">
    <source>
        <dbReference type="ARBA" id="ARBA00004123"/>
    </source>
</evidence>
<dbReference type="EMBL" id="PUHR01000263">
    <property type="protein sequence ID" value="KAG0656330.1"/>
    <property type="molecule type" value="Genomic_DNA"/>
</dbReference>
<keyword evidence="4" id="KW-0378">Hydrolase</keyword>
<evidence type="ECO:0000256" key="6">
    <source>
        <dbReference type="ARBA" id="ARBA00022839"/>
    </source>
</evidence>
<dbReference type="SMART" id="SM00474">
    <property type="entry name" value="35EXOc"/>
    <property type="match status" value="1"/>
</dbReference>
<sequence>MTPEERKALFASVVGVVRGSAALAAKDIEFYKSLDKDVAESMSGVTSDIVSMINSVLSSIDEHCEPLENDKESFSNSWNDISNVIDNLFEKSDRSLDILNKRLHAEQNGGVNNVSGPNMQYLDQFGGNQEGGKTKIEKPQLNFKTPVDNSETHPFRPLLKEKPNALKSLDESIMLTPTTENEPEHYIQPYEYEIDHEEYNENILKISEPIPSISWEDSEAKWIDNVESLKEMMTELKQFQELAIDLEHHDYRSYYGIVCLMQISTREQDYIIDTISLRDDLFILNEIFTDPQVTKVLHGAFMDIIWLQRDLGLYVVSLFDTFHASRAVGLPKHSLAYLLEKYAHFKTSKKYQLADWRIRPLSKAMTAYARADTHFLLNIFDKLRNELIQSNKLSGVLMESRNVAKRRFEYSSFRPKQFSKTVYSNITDQKPWKSLMFKYNIPMDKELLVKELYNWRELIAKRDDESPRYIMPNQIIASLAAYTPVDALGVVSVNHMVTDHIRSNSKILANMIKDCLIKMKEQNKNGIAVNSNETFSQDKDIINADDINYINKVPTTQIQTINNIFSELIGNYNFVSSNSDKTNINGTLTNSIYFGELSNDKIIKYGNEKDNGVKIEISNVQLENRELEYRKQLQLLEDIDLEVPVLKEPTEKFELETEIPDETSNEMSVQKMEEELAPTEDLDEVIVLRKVRRDNNNQKGQKQSNEDTTTTAIDYSKNSKILSHDNKKKRPKTNKRKFDPFSSIEEGPKGMKKRRSGTRGKNASFKR</sequence>
<evidence type="ECO:0000256" key="4">
    <source>
        <dbReference type="ARBA" id="ARBA00022801"/>
    </source>
</evidence>
<dbReference type="InterPro" id="IPR049559">
    <property type="entry name" value="Rrp6p-like_exo"/>
</dbReference>
<dbReference type="GO" id="GO:0071039">
    <property type="term" value="P:nuclear polyadenylation-dependent CUT catabolic process"/>
    <property type="evidence" value="ECO:0007669"/>
    <property type="project" value="TreeGrafter"/>
</dbReference>